<feature type="domain" description="MOSC" evidence="1">
    <location>
        <begin position="125"/>
        <end position="267"/>
    </location>
</feature>
<dbReference type="Pfam" id="PF03473">
    <property type="entry name" value="MOSC"/>
    <property type="match status" value="1"/>
</dbReference>
<gene>
    <name evidence="2" type="ORF">NFI95_01230</name>
</gene>
<dbReference type="InterPro" id="IPR005303">
    <property type="entry name" value="MOCOS_middle"/>
</dbReference>
<evidence type="ECO:0000259" key="1">
    <source>
        <dbReference type="PROSITE" id="PS51340"/>
    </source>
</evidence>
<dbReference type="PANTHER" id="PTHR14237:SF19">
    <property type="entry name" value="MITOCHONDRIAL AMIDOXIME REDUCING COMPONENT 1"/>
    <property type="match status" value="1"/>
</dbReference>
<dbReference type="Pfam" id="PF03476">
    <property type="entry name" value="MOSC_N"/>
    <property type="match status" value="1"/>
</dbReference>
<dbReference type="SUPFAM" id="SSF141673">
    <property type="entry name" value="MOSC N-terminal domain-like"/>
    <property type="match status" value="1"/>
</dbReference>
<comment type="caution">
    <text evidence="2">The sequence shown here is derived from an EMBL/GenBank/DDBJ whole genome shotgun (WGS) entry which is preliminary data.</text>
</comment>
<dbReference type="Proteomes" id="UP001524587">
    <property type="component" value="Unassembled WGS sequence"/>
</dbReference>
<evidence type="ECO:0000313" key="2">
    <source>
        <dbReference type="EMBL" id="MCQ8277072.1"/>
    </source>
</evidence>
<dbReference type="SUPFAM" id="SSF50800">
    <property type="entry name" value="PK beta-barrel domain-like"/>
    <property type="match status" value="1"/>
</dbReference>
<sequence>MSIARITGLNLFPVKGLRGLPLDAMEIEPCGPAGDRRWLVTDPEGVFLTQRTVPDLARIAAVPTGNGVVLSTNEGQCAVTIPGEEAPIGTVSVWHHQVQARQAAGDAQAWLSAVMGRPCLLWFMHDTAARPIDPQGGRPDLTVSFADAYPLLAVNRASLDALNATLGENAVPIERFRANLVIEGPPAWSENGWRSLTVGGLRFHAPTRCTRCVVITRDQQSGEAPHPGEPLKSLGQLNRLPEGIVFGVNLIPEAPGRVSVGDPVEIEEAG</sequence>
<accession>A0ABT1W2I3</accession>
<dbReference type="InterPro" id="IPR011037">
    <property type="entry name" value="Pyrv_Knase-like_insert_dom_sf"/>
</dbReference>
<organism evidence="2 3">
    <name type="scientific">Endosaccharibacter trunci</name>
    <dbReference type="NCBI Taxonomy" id="2812733"/>
    <lineage>
        <taxon>Bacteria</taxon>
        <taxon>Pseudomonadati</taxon>
        <taxon>Pseudomonadota</taxon>
        <taxon>Alphaproteobacteria</taxon>
        <taxon>Acetobacterales</taxon>
        <taxon>Acetobacteraceae</taxon>
        <taxon>Endosaccharibacter</taxon>
    </lineage>
</organism>
<dbReference type="EMBL" id="JAMSKV010000001">
    <property type="protein sequence ID" value="MCQ8277072.1"/>
    <property type="molecule type" value="Genomic_DNA"/>
</dbReference>
<dbReference type="PROSITE" id="PS51340">
    <property type="entry name" value="MOSC"/>
    <property type="match status" value="1"/>
</dbReference>
<keyword evidence="3" id="KW-1185">Reference proteome</keyword>
<evidence type="ECO:0000313" key="3">
    <source>
        <dbReference type="Proteomes" id="UP001524587"/>
    </source>
</evidence>
<dbReference type="RefSeq" id="WP_422862514.1">
    <property type="nucleotide sequence ID" value="NZ_JAMSKV010000001.1"/>
</dbReference>
<protein>
    <submittedName>
        <fullName evidence="2">MOSC domain-containing protein</fullName>
    </submittedName>
</protein>
<dbReference type="InterPro" id="IPR005302">
    <property type="entry name" value="MoCF_Sase_C"/>
</dbReference>
<dbReference type="PANTHER" id="PTHR14237">
    <property type="entry name" value="MOLYBDOPTERIN COFACTOR SULFURASE MOSC"/>
    <property type="match status" value="1"/>
</dbReference>
<name>A0ABT1W2I3_9PROT</name>
<proteinExistence type="predicted"/>
<reference evidence="2 3" key="1">
    <citation type="submission" date="2022-06" db="EMBL/GenBank/DDBJ databases">
        <title>Endosaccharibacter gen. nov., sp. nov., endophytic bacteria isolated from sugarcane.</title>
        <authorList>
            <person name="Pitiwittayakul N."/>
            <person name="Yukphan P."/>
            <person name="Charoenyingcharoen P."/>
            <person name="Tanasupawat S."/>
        </authorList>
    </citation>
    <scope>NUCLEOTIDE SEQUENCE [LARGE SCALE GENOMIC DNA]</scope>
    <source>
        <strain evidence="2 3">KSS8</strain>
    </source>
</reference>